<evidence type="ECO:0000256" key="1">
    <source>
        <dbReference type="SAM" id="Coils"/>
    </source>
</evidence>
<comment type="caution">
    <text evidence="2">The sequence shown here is derived from an EMBL/GenBank/DDBJ whole genome shotgun (WGS) entry which is preliminary data.</text>
</comment>
<feature type="coiled-coil region" evidence="1">
    <location>
        <begin position="118"/>
        <end position="204"/>
    </location>
</feature>
<name>A0ABR0EFA3_ZASCE</name>
<dbReference type="Proteomes" id="UP001305779">
    <property type="component" value="Unassembled WGS sequence"/>
</dbReference>
<keyword evidence="1" id="KW-0175">Coiled coil</keyword>
<sequence>MPQSQIQDMKRANEHMESKLVAAQQAERHFKALLDAEKIGRAQDKENHEKELKGSREAAILHIEKKGEELAFMRAKVDEKDKNMMNMHLGLMSMAHFSGDDRLRIALQTQSQQTLSLVNGLKAEVAEKDDEIKQLRAKLAEAQAYVKRMQDAIDEGLEYYEDADRAIDAATVAEQRAAAAEQRLADAEQRAAAANQRAIEARELAEQQQHLISKLVKKPSDMRF</sequence>
<dbReference type="EMBL" id="JAXOVC010000006">
    <property type="protein sequence ID" value="KAK4499878.1"/>
    <property type="molecule type" value="Genomic_DNA"/>
</dbReference>
<evidence type="ECO:0000313" key="3">
    <source>
        <dbReference type="Proteomes" id="UP001305779"/>
    </source>
</evidence>
<reference evidence="2 3" key="1">
    <citation type="journal article" date="2023" name="G3 (Bethesda)">
        <title>A chromosome-level genome assembly of Zasmidium syzygii isolated from banana leaves.</title>
        <authorList>
            <person name="van Westerhoven A.C."/>
            <person name="Mehrabi R."/>
            <person name="Talebi R."/>
            <person name="Steentjes M.B.F."/>
            <person name="Corcolon B."/>
            <person name="Chong P.A."/>
            <person name="Kema G.H.J."/>
            <person name="Seidl M.F."/>
        </authorList>
    </citation>
    <scope>NUCLEOTIDE SEQUENCE [LARGE SCALE GENOMIC DNA]</scope>
    <source>
        <strain evidence="2 3">P124</strain>
    </source>
</reference>
<organism evidence="2 3">
    <name type="scientific">Zasmidium cellare</name>
    <name type="common">Wine cellar mold</name>
    <name type="synonym">Racodium cellare</name>
    <dbReference type="NCBI Taxonomy" id="395010"/>
    <lineage>
        <taxon>Eukaryota</taxon>
        <taxon>Fungi</taxon>
        <taxon>Dikarya</taxon>
        <taxon>Ascomycota</taxon>
        <taxon>Pezizomycotina</taxon>
        <taxon>Dothideomycetes</taxon>
        <taxon>Dothideomycetidae</taxon>
        <taxon>Mycosphaerellales</taxon>
        <taxon>Mycosphaerellaceae</taxon>
        <taxon>Zasmidium</taxon>
    </lineage>
</organism>
<protein>
    <submittedName>
        <fullName evidence="2">Uncharacterized protein</fullName>
    </submittedName>
</protein>
<evidence type="ECO:0000313" key="2">
    <source>
        <dbReference type="EMBL" id="KAK4499878.1"/>
    </source>
</evidence>
<proteinExistence type="predicted"/>
<keyword evidence="3" id="KW-1185">Reference proteome</keyword>
<accession>A0ABR0EFA3</accession>
<gene>
    <name evidence="2" type="ORF">PRZ48_008064</name>
</gene>